<evidence type="ECO:0000313" key="1">
    <source>
        <dbReference type="EMBL" id="SFH81861.1"/>
    </source>
</evidence>
<protein>
    <submittedName>
        <fullName evidence="1">Uncharacterized protein</fullName>
    </submittedName>
</protein>
<dbReference type="EMBL" id="FOQK01000005">
    <property type="protein sequence ID" value="SFH81861.1"/>
    <property type="molecule type" value="Genomic_DNA"/>
</dbReference>
<proteinExistence type="predicted"/>
<gene>
    <name evidence="1" type="ORF">SAMN04487861_10597</name>
</gene>
<accession>A0A1I3D5P9</accession>
<name>A0A1I3D5P9_SELRU</name>
<sequence length="240" mass="28400">MGFRMSKSNVRYEQLDRAMKLNKVVDKTIPFYDGKNNTWCLVDGTDKYSDMYLDRLIQKFAGYKMQYRYTWLGETVTRKVFAEVLEDVITRYEDLNIDGFEVDYNSQQLEWLTVIKNKLITEQKRNAAEIPHYCKKNKEWQCMVKISSKVTPYKECGSIEYVFGEYSGLGEKYNFRHDDISKDEKWADHEHDFTGVVYALISSPNHFSVNGFEGQYSIQQLELLKLVKEKLLTRRKANYT</sequence>
<dbReference type="OrthoDB" id="2297071at2"/>
<evidence type="ECO:0000313" key="2">
    <source>
        <dbReference type="Proteomes" id="UP000183639"/>
    </source>
</evidence>
<dbReference type="RefSeq" id="WP_075442537.1">
    <property type="nucleotide sequence ID" value="NZ_FOQK01000005.1"/>
</dbReference>
<reference evidence="1 2" key="1">
    <citation type="submission" date="2016-10" db="EMBL/GenBank/DDBJ databases">
        <authorList>
            <person name="de Groot N.N."/>
        </authorList>
    </citation>
    <scope>NUCLEOTIDE SEQUENCE [LARGE SCALE GENOMIC DNA]</scope>
    <source>
        <strain evidence="1 2">Z108</strain>
    </source>
</reference>
<dbReference type="AlphaFoldDB" id="A0A1I3D5P9"/>
<dbReference type="Proteomes" id="UP000183639">
    <property type="component" value="Unassembled WGS sequence"/>
</dbReference>
<organism evidence="1 2">
    <name type="scientific">Selenomonas ruminantium</name>
    <dbReference type="NCBI Taxonomy" id="971"/>
    <lineage>
        <taxon>Bacteria</taxon>
        <taxon>Bacillati</taxon>
        <taxon>Bacillota</taxon>
        <taxon>Negativicutes</taxon>
        <taxon>Selenomonadales</taxon>
        <taxon>Selenomonadaceae</taxon>
        <taxon>Selenomonas</taxon>
    </lineage>
</organism>